<keyword evidence="3" id="KW-1185">Reference proteome</keyword>
<evidence type="ECO:0000256" key="1">
    <source>
        <dbReference type="SAM" id="Phobius"/>
    </source>
</evidence>
<gene>
    <name evidence="2" type="ORF">SAMN05216360_110247</name>
</gene>
<keyword evidence="1" id="KW-0472">Membrane</keyword>
<name>A0A1H0DPY2_9HYPH</name>
<sequence>MLYIVIAALGVVVARQFSWFGVFAISTILAVALGIEGALHDRTLVKVLHRDWEVIVTFQSAYFAHIVWDVYGPRLMARIGR</sequence>
<organism evidence="2 3">
    <name type="scientific">Methylobacterium phyllostachyos</name>
    <dbReference type="NCBI Taxonomy" id="582672"/>
    <lineage>
        <taxon>Bacteria</taxon>
        <taxon>Pseudomonadati</taxon>
        <taxon>Pseudomonadota</taxon>
        <taxon>Alphaproteobacteria</taxon>
        <taxon>Hyphomicrobiales</taxon>
        <taxon>Methylobacteriaceae</taxon>
        <taxon>Methylobacterium</taxon>
    </lineage>
</organism>
<dbReference type="OrthoDB" id="9851597at2"/>
<protein>
    <submittedName>
        <fullName evidence="2">Uncharacterized protein</fullName>
    </submittedName>
</protein>
<dbReference type="AlphaFoldDB" id="A0A1H0DPY2"/>
<dbReference type="RefSeq" id="WP_091718016.1">
    <property type="nucleotide sequence ID" value="NZ_FNHS01000010.1"/>
</dbReference>
<evidence type="ECO:0000313" key="2">
    <source>
        <dbReference type="EMBL" id="SDN72093.1"/>
    </source>
</evidence>
<dbReference type="EMBL" id="FNHS01000010">
    <property type="protein sequence ID" value="SDN72093.1"/>
    <property type="molecule type" value="Genomic_DNA"/>
</dbReference>
<reference evidence="3" key="1">
    <citation type="submission" date="2016-10" db="EMBL/GenBank/DDBJ databases">
        <authorList>
            <person name="Varghese N."/>
            <person name="Submissions S."/>
        </authorList>
    </citation>
    <scope>NUCLEOTIDE SEQUENCE [LARGE SCALE GENOMIC DNA]</scope>
    <source>
        <strain evidence="3">BL47</strain>
    </source>
</reference>
<accession>A0A1H0DPY2</accession>
<proteinExistence type="predicted"/>
<feature type="transmembrane region" description="Helical" evidence="1">
    <location>
        <begin position="54"/>
        <end position="71"/>
    </location>
</feature>
<keyword evidence="1" id="KW-0812">Transmembrane</keyword>
<dbReference type="Proteomes" id="UP000198704">
    <property type="component" value="Unassembled WGS sequence"/>
</dbReference>
<evidence type="ECO:0000313" key="3">
    <source>
        <dbReference type="Proteomes" id="UP000198704"/>
    </source>
</evidence>
<keyword evidence="1" id="KW-1133">Transmembrane helix</keyword>